<keyword evidence="1" id="KW-0472">Membrane</keyword>
<gene>
    <name evidence="2" type="ORF">COV95_02505</name>
</gene>
<keyword evidence="1" id="KW-1133">Transmembrane helix</keyword>
<name>A0A2H0K675_9BACT</name>
<protein>
    <submittedName>
        <fullName evidence="2">Uncharacterized protein</fullName>
    </submittedName>
</protein>
<evidence type="ECO:0000313" key="3">
    <source>
        <dbReference type="Proteomes" id="UP000229834"/>
    </source>
</evidence>
<evidence type="ECO:0000313" key="2">
    <source>
        <dbReference type="EMBL" id="PIQ66738.1"/>
    </source>
</evidence>
<proteinExistence type="predicted"/>
<comment type="caution">
    <text evidence="2">The sequence shown here is derived from an EMBL/GenBank/DDBJ whole genome shotgun (WGS) entry which is preliminary data.</text>
</comment>
<accession>A0A2H0K675</accession>
<evidence type="ECO:0000256" key="1">
    <source>
        <dbReference type="SAM" id="Phobius"/>
    </source>
</evidence>
<organism evidence="2 3">
    <name type="scientific">Candidatus Zambryskibacteria bacterium CG11_big_fil_rev_8_21_14_0_20_40_24</name>
    <dbReference type="NCBI Taxonomy" id="1975116"/>
    <lineage>
        <taxon>Bacteria</taxon>
        <taxon>Candidatus Zambryskiibacteriota</taxon>
    </lineage>
</organism>
<feature type="transmembrane region" description="Helical" evidence="1">
    <location>
        <begin position="9"/>
        <end position="42"/>
    </location>
</feature>
<dbReference type="AlphaFoldDB" id="A0A2H0K675"/>
<reference evidence="2 3" key="1">
    <citation type="submission" date="2017-09" db="EMBL/GenBank/DDBJ databases">
        <title>Depth-based differentiation of microbial function through sediment-hosted aquifers and enrichment of novel symbionts in the deep terrestrial subsurface.</title>
        <authorList>
            <person name="Probst A.J."/>
            <person name="Ladd B."/>
            <person name="Jarett J.K."/>
            <person name="Geller-Mcgrath D.E."/>
            <person name="Sieber C.M."/>
            <person name="Emerson J.B."/>
            <person name="Anantharaman K."/>
            <person name="Thomas B.C."/>
            <person name="Malmstrom R."/>
            <person name="Stieglmeier M."/>
            <person name="Klingl A."/>
            <person name="Woyke T."/>
            <person name="Ryan C.M."/>
            <person name="Banfield J.F."/>
        </authorList>
    </citation>
    <scope>NUCLEOTIDE SEQUENCE [LARGE SCALE GENOMIC DNA]</scope>
    <source>
        <strain evidence="2">CG11_big_fil_rev_8_21_14_0_20_40_24</strain>
    </source>
</reference>
<feature type="transmembrane region" description="Helical" evidence="1">
    <location>
        <begin position="62"/>
        <end position="82"/>
    </location>
</feature>
<keyword evidence="1" id="KW-0812">Transmembrane</keyword>
<sequence>MKKDIIFRIIYDLVVLLAVFVLPWWLSSILVILGLFLFRSFYEIFIPALAMDSLYGNSGGSFVLSNIFSIFAVILFLLSYSIKTRFSF</sequence>
<dbReference type="Proteomes" id="UP000229834">
    <property type="component" value="Unassembled WGS sequence"/>
</dbReference>
<dbReference type="EMBL" id="PCVC01000068">
    <property type="protein sequence ID" value="PIQ66738.1"/>
    <property type="molecule type" value="Genomic_DNA"/>
</dbReference>